<protein>
    <submittedName>
        <fullName evidence="2">Uncharacterized protein</fullName>
    </submittedName>
</protein>
<organism evidence="2 3">
    <name type="scientific">Phytophthora nicotianae P1976</name>
    <dbReference type="NCBI Taxonomy" id="1317066"/>
    <lineage>
        <taxon>Eukaryota</taxon>
        <taxon>Sar</taxon>
        <taxon>Stramenopiles</taxon>
        <taxon>Oomycota</taxon>
        <taxon>Peronosporomycetes</taxon>
        <taxon>Peronosporales</taxon>
        <taxon>Peronosporaceae</taxon>
        <taxon>Phytophthora</taxon>
    </lineage>
</organism>
<evidence type="ECO:0000256" key="1">
    <source>
        <dbReference type="SAM" id="MobiDB-lite"/>
    </source>
</evidence>
<feature type="region of interest" description="Disordered" evidence="1">
    <location>
        <begin position="1"/>
        <end position="21"/>
    </location>
</feature>
<sequence length="143" mass="15600">MKLSGSWGVGRTSTARRRASSSSVPRYDSRILAFISVSASIPNAASSAVPSMTPEMTTAGGRADFFCLRYWFSLPDEVDDTRLAILSMVERCELEFEDEDLETTSAVSARESVCSATPCSARRERYARTSSMVLTSFQADVSS</sequence>
<name>A0A080ZH66_PHYNI</name>
<evidence type="ECO:0000313" key="3">
    <source>
        <dbReference type="Proteomes" id="UP000028582"/>
    </source>
</evidence>
<dbReference type="AlphaFoldDB" id="A0A080ZH66"/>
<comment type="caution">
    <text evidence="2">The sequence shown here is derived from an EMBL/GenBank/DDBJ whole genome shotgun (WGS) entry which is preliminary data.</text>
</comment>
<evidence type="ECO:0000313" key="2">
    <source>
        <dbReference type="EMBL" id="ETO65977.1"/>
    </source>
</evidence>
<dbReference type="EMBL" id="ANJA01003122">
    <property type="protein sequence ID" value="ETO65977.1"/>
    <property type="molecule type" value="Genomic_DNA"/>
</dbReference>
<dbReference type="Proteomes" id="UP000028582">
    <property type="component" value="Unassembled WGS sequence"/>
</dbReference>
<accession>A0A080ZH66</accession>
<proteinExistence type="predicted"/>
<reference evidence="2 3" key="1">
    <citation type="submission" date="2013-11" db="EMBL/GenBank/DDBJ databases">
        <title>The Genome Sequence of Phytophthora parasitica P1976.</title>
        <authorList>
            <consortium name="The Broad Institute Genomics Platform"/>
            <person name="Russ C."/>
            <person name="Tyler B."/>
            <person name="Panabieres F."/>
            <person name="Shan W."/>
            <person name="Tripathy S."/>
            <person name="Grunwald N."/>
            <person name="Machado M."/>
            <person name="Johnson C.S."/>
            <person name="Walker B."/>
            <person name="Young S."/>
            <person name="Zeng Q."/>
            <person name="Gargeya S."/>
            <person name="Fitzgerald M."/>
            <person name="Haas B."/>
            <person name="Abouelleil A."/>
            <person name="Allen A.W."/>
            <person name="Alvarado L."/>
            <person name="Arachchi H.M."/>
            <person name="Berlin A.M."/>
            <person name="Chapman S.B."/>
            <person name="Gainer-Dewar J."/>
            <person name="Goldberg J."/>
            <person name="Griggs A."/>
            <person name="Gujja S."/>
            <person name="Hansen M."/>
            <person name="Howarth C."/>
            <person name="Imamovic A."/>
            <person name="Ireland A."/>
            <person name="Larimer J."/>
            <person name="McCowan C."/>
            <person name="Murphy C."/>
            <person name="Pearson M."/>
            <person name="Poon T.W."/>
            <person name="Priest M."/>
            <person name="Roberts A."/>
            <person name="Saif S."/>
            <person name="Shea T."/>
            <person name="Sisk P."/>
            <person name="Sykes S."/>
            <person name="Wortman J."/>
            <person name="Nusbaum C."/>
            <person name="Birren B."/>
        </authorList>
    </citation>
    <scope>NUCLEOTIDE SEQUENCE [LARGE SCALE GENOMIC DNA]</scope>
    <source>
        <strain evidence="2 3">P1976</strain>
    </source>
</reference>
<gene>
    <name evidence="2" type="ORF">F444_16774</name>
</gene>